<dbReference type="Proteomes" id="UP001345963">
    <property type="component" value="Unassembled WGS sequence"/>
</dbReference>
<name>A0ABU7A6K8_9TELE</name>
<sequence>MPLNVFSKASQIIAFHTLTPGCGSLLTILRSDCFSTYSKSLLSSAFLIAFYGLLRLSEFTTPSNSFVPSRDSVFQTSSSIQSISNFSSNTSKVKGPYFIFIAHLNALFFSFPSHVL</sequence>
<keyword evidence="2" id="KW-1185">Reference proteome</keyword>
<reference evidence="1 2" key="1">
    <citation type="submission" date="2021-07" db="EMBL/GenBank/DDBJ databases">
        <authorList>
            <person name="Palmer J.M."/>
        </authorList>
    </citation>
    <scope>NUCLEOTIDE SEQUENCE [LARGE SCALE GENOMIC DNA]</scope>
    <source>
        <strain evidence="1 2">AT_MEX2019</strain>
        <tissue evidence="1">Muscle</tissue>
    </source>
</reference>
<proteinExistence type="predicted"/>
<organism evidence="1 2">
    <name type="scientific">Ataeniobius toweri</name>
    <dbReference type="NCBI Taxonomy" id="208326"/>
    <lineage>
        <taxon>Eukaryota</taxon>
        <taxon>Metazoa</taxon>
        <taxon>Chordata</taxon>
        <taxon>Craniata</taxon>
        <taxon>Vertebrata</taxon>
        <taxon>Euteleostomi</taxon>
        <taxon>Actinopterygii</taxon>
        <taxon>Neopterygii</taxon>
        <taxon>Teleostei</taxon>
        <taxon>Neoteleostei</taxon>
        <taxon>Acanthomorphata</taxon>
        <taxon>Ovalentaria</taxon>
        <taxon>Atherinomorphae</taxon>
        <taxon>Cyprinodontiformes</taxon>
        <taxon>Goodeidae</taxon>
        <taxon>Ataeniobius</taxon>
    </lineage>
</organism>
<dbReference type="EMBL" id="JAHUTI010003232">
    <property type="protein sequence ID" value="MED6233721.1"/>
    <property type="molecule type" value="Genomic_DNA"/>
</dbReference>
<accession>A0ABU7A6K8</accession>
<comment type="caution">
    <text evidence="1">The sequence shown here is derived from an EMBL/GenBank/DDBJ whole genome shotgun (WGS) entry which is preliminary data.</text>
</comment>
<protein>
    <submittedName>
        <fullName evidence="1">Uncharacterized protein</fullName>
    </submittedName>
</protein>
<evidence type="ECO:0000313" key="2">
    <source>
        <dbReference type="Proteomes" id="UP001345963"/>
    </source>
</evidence>
<gene>
    <name evidence="1" type="ORF">ATANTOWER_015611</name>
</gene>
<evidence type="ECO:0000313" key="1">
    <source>
        <dbReference type="EMBL" id="MED6233721.1"/>
    </source>
</evidence>